<accession>A0ACD3AA33</accession>
<keyword evidence="2" id="KW-1185">Reference proteome</keyword>
<dbReference type="Proteomes" id="UP000308600">
    <property type="component" value="Unassembled WGS sequence"/>
</dbReference>
<protein>
    <submittedName>
        <fullName evidence="1">Uncharacterized protein</fullName>
    </submittedName>
</protein>
<organism evidence="1 2">
    <name type="scientific">Pluteus cervinus</name>
    <dbReference type="NCBI Taxonomy" id="181527"/>
    <lineage>
        <taxon>Eukaryota</taxon>
        <taxon>Fungi</taxon>
        <taxon>Dikarya</taxon>
        <taxon>Basidiomycota</taxon>
        <taxon>Agaricomycotina</taxon>
        <taxon>Agaricomycetes</taxon>
        <taxon>Agaricomycetidae</taxon>
        <taxon>Agaricales</taxon>
        <taxon>Pluteineae</taxon>
        <taxon>Pluteaceae</taxon>
        <taxon>Pluteus</taxon>
    </lineage>
</organism>
<reference evidence="1 2" key="1">
    <citation type="journal article" date="2019" name="Nat. Ecol. Evol.">
        <title>Megaphylogeny resolves global patterns of mushroom evolution.</title>
        <authorList>
            <person name="Varga T."/>
            <person name="Krizsan K."/>
            <person name="Foldi C."/>
            <person name="Dima B."/>
            <person name="Sanchez-Garcia M."/>
            <person name="Sanchez-Ramirez S."/>
            <person name="Szollosi G.J."/>
            <person name="Szarkandi J.G."/>
            <person name="Papp V."/>
            <person name="Albert L."/>
            <person name="Andreopoulos W."/>
            <person name="Angelini C."/>
            <person name="Antonin V."/>
            <person name="Barry K.W."/>
            <person name="Bougher N.L."/>
            <person name="Buchanan P."/>
            <person name="Buyck B."/>
            <person name="Bense V."/>
            <person name="Catcheside P."/>
            <person name="Chovatia M."/>
            <person name="Cooper J."/>
            <person name="Damon W."/>
            <person name="Desjardin D."/>
            <person name="Finy P."/>
            <person name="Geml J."/>
            <person name="Haridas S."/>
            <person name="Hughes K."/>
            <person name="Justo A."/>
            <person name="Karasinski D."/>
            <person name="Kautmanova I."/>
            <person name="Kiss B."/>
            <person name="Kocsube S."/>
            <person name="Kotiranta H."/>
            <person name="LaButti K.M."/>
            <person name="Lechner B.E."/>
            <person name="Liimatainen K."/>
            <person name="Lipzen A."/>
            <person name="Lukacs Z."/>
            <person name="Mihaltcheva S."/>
            <person name="Morgado L.N."/>
            <person name="Niskanen T."/>
            <person name="Noordeloos M.E."/>
            <person name="Ohm R.A."/>
            <person name="Ortiz-Santana B."/>
            <person name="Ovrebo C."/>
            <person name="Racz N."/>
            <person name="Riley R."/>
            <person name="Savchenko A."/>
            <person name="Shiryaev A."/>
            <person name="Soop K."/>
            <person name="Spirin V."/>
            <person name="Szebenyi C."/>
            <person name="Tomsovsky M."/>
            <person name="Tulloss R.E."/>
            <person name="Uehling J."/>
            <person name="Grigoriev I.V."/>
            <person name="Vagvolgyi C."/>
            <person name="Papp T."/>
            <person name="Martin F.M."/>
            <person name="Miettinen O."/>
            <person name="Hibbett D.S."/>
            <person name="Nagy L.G."/>
        </authorList>
    </citation>
    <scope>NUCLEOTIDE SEQUENCE [LARGE SCALE GENOMIC DNA]</scope>
    <source>
        <strain evidence="1 2">NL-1719</strain>
    </source>
</reference>
<evidence type="ECO:0000313" key="2">
    <source>
        <dbReference type="Proteomes" id="UP000308600"/>
    </source>
</evidence>
<gene>
    <name evidence="1" type="ORF">BDN72DRAFT_385027</name>
</gene>
<evidence type="ECO:0000313" key="1">
    <source>
        <dbReference type="EMBL" id="TFK62535.1"/>
    </source>
</evidence>
<dbReference type="EMBL" id="ML208575">
    <property type="protein sequence ID" value="TFK62535.1"/>
    <property type="molecule type" value="Genomic_DNA"/>
</dbReference>
<name>A0ACD3AA33_9AGAR</name>
<sequence>MAIYAFSRCLPATSRAYSIFSKPGSGGRYFTPKPPKPEVPATANKTTNPGSSSNPPKAAASAKSTTAISTEVKDGAIAVSASSHQGAQKQLMKSSSEDSSSQPKASSPHRSSNTDIPFTRPQFRHQPNPAAPHPIINAKDFKLHQFFSLHRPLLLLSDPAAIFHSPPPSGPLFAAAASSTGASATLTAALKDPNSLLYSGQATSPDDTVDASVDADAEAARQLTRAVTMTKGGATADWESTLKRLGLDVNLEADRVELKDQMARDWDVTMDSTQRKRRKKMKKHKLKKRRKATRSQRLKIGR</sequence>
<proteinExistence type="predicted"/>